<keyword evidence="12" id="KW-1185">Reference proteome</keyword>
<comment type="pathway">
    <text evidence="2 9">Cofactor biosynthesis; adenosylcobalamin biosynthesis.</text>
</comment>
<comment type="function">
    <text evidence="9">Converts cobyric acid to cobinamide by the addition of aminopropanol on the F carboxylic group.</text>
</comment>
<evidence type="ECO:0000313" key="12">
    <source>
        <dbReference type="Proteomes" id="UP001202244"/>
    </source>
</evidence>
<keyword evidence="5 9" id="KW-0169">Cobalamin biosynthesis</keyword>
<dbReference type="PANTHER" id="PTHR34308:SF1">
    <property type="entry name" value="COBALAMIN BIOSYNTHESIS PROTEIN CBIB"/>
    <property type="match status" value="1"/>
</dbReference>
<dbReference type="NCBIfam" id="NF002276">
    <property type="entry name" value="PRK01209.1-4"/>
    <property type="match status" value="1"/>
</dbReference>
<comment type="subcellular location">
    <subcellularLocation>
        <location evidence="1 9">Cell membrane</location>
        <topology evidence="1 9">Multi-pass membrane protein</topology>
    </subcellularLocation>
</comment>
<comment type="similarity">
    <text evidence="3 9">Belongs to the CobD/CbiB family.</text>
</comment>
<evidence type="ECO:0000256" key="10">
    <source>
        <dbReference type="SAM" id="MobiDB-lite"/>
    </source>
</evidence>
<organism evidence="11 12">
    <name type="scientific">Streptomyces tubbatahanensis</name>
    <dbReference type="NCBI Taxonomy" id="2923272"/>
    <lineage>
        <taxon>Bacteria</taxon>
        <taxon>Bacillati</taxon>
        <taxon>Actinomycetota</taxon>
        <taxon>Actinomycetes</taxon>
        <taxon>Kitasatosporales</taxon>
        <taxon>Streptomycetaceae</taxon>
        <taxon>Streptomyces</taxon>
    </lineage>
</organism>
<evidence type="ECO:0000256" key="8">
    <source>
        <dbReference type="ARBA" id="ARBA00023136"/>
    </source>
</evidence>
<evidence type="ECO:0000256" key="5">
    <source>
        <dbReference type="ARBA" id="ARBA00022573"/>
    </source>
</evidence>
<evidence type="ECO:0000256" key="2">
    <source>
        <dbReference type="ARBA" id="ARBA00004953"/>
    </source>
</evidence>
<accession>A0ABY3XPD3</accession>
<evidence type="ECO:0000256" key="6">
    <source>
        <dbReference type="ARBA" id="ARBA00022692"/>
    </source>
</evidence>
<evidence type="ECO:0000256" key="7">
    <source>
        <dbReference type="ARBA" id="ARBA00022989"/>
    </source>
</evidence>
<dbReference type="EMBL" id="CP093846">
    <property type="protein sequence ID" value="UNS96317.1"/>
    <property type="molecule type" value="Genomic_DNA"/>
</dbReference>
<evidence type="ECO:0000256" key="4">
    <source>
        <dbReference type="ARBA" id="ARBA00022475"/>
    </source>
</evidence>
<keyword evidence="7 9" id="KW-1133">Transmembrane helix</keyword>
<proteinExistence type="inferred from homology"/>
<dbReference type="Pfam" id="PF03186">
    <property type="entry name" value="CobD_Cbib"/>
    <property type="match status" value="1"/>
</dbReference>
<keyword evidence="4 9" id="KW-1003">Cell membrane</keyword>
<evidence type="ECO:0000256" key="9">
    <source>
        <dbReference type="HAMAP-Rule" id="MF_00024"/>
    </source>
</evidence>
<evidence type="ECO:0000256" key="3">
    <source>
        <dbReference type="ARBA" id="ARBA00006263"/>
    </source>
</evidence>
<reference evidence="11 12" key="1">
    <citation type="journal article" date="2023" name="Microbiol. Spectr.">
        <title>Synergy between Genome Mining, Metabolomics, and Bioinformatics Uncovers Antibacterial Chlorinated Carbazole Alkaloids and Their Biosynthetic Gene Cluster from Streptomyces tubbatahanensis sp. nov., a Novel Actinomycete Isolated from Sulu Sea, Philippines.</title>
        <authorList>
            <person name="Tenebro C.P."/>
            <person name="Trono D.J.V.L."/>
            <person name="Balida L.A.P."/>
            <person name="Bayog L.K.A."/>
            <person name="Bruna J.R."/>
            <person name="Sabido E.M."/>
            <person name="Caspe D.P.C."/>
            <person name="de Los Santos E.L.C."/>
            <person name="Saludes J.P."/>
            <person name="Dalisay D.S."/>
        </authorList>
    </citation>
    <scope>NUCLEOTIDE SEQUENCE [LARGE SCALE GENOMIC DNA]</scope>
    <source>
        <strain evidence="11 12">DSD3025</strain>
    </source>
</reference>
<dbReference type="InterPro" id="IPR004485">
    <property type="entry name" value="Cobalamin_biosynth_CobD/CbiB"/>
</dbReference>
<name>A0ABY3XPD3_9ACTN</name>
<dbReference type="HAMAP" id="MF_00024">
    <property type="entry name" value="CobD_CbiB"/>
    <property type="match status" value="1"/>
</dbReference>
<evidence type="ECO:0000256" key="1">
    <source>
        <dbReference type="ARBA" id="ARBA00004651"/>
    </source>
</evidence>
<dbReference type="PANTHER" id="PTHR34308">
    <property type="entry name" value="COBALAMIN BIOSYNTHESIS PROTEIN CBIB"/>
    <property type="match status" value="1"/>
</dbReference>
<keyword evidence="8 9" id="KW-0472">Membrane</keyword>
<evidence type="ECO:0000313" key="11">
    <source>
        <dbReference type="EMBL" id="UNS96317.1"/>
    </source>
</evidence>
<protein>
    <recommendedName>
        <fullName evidence="9">Cobalamin biosynthesis protein CobD</fullName>
    </recommendedName>
</protein>
<sequence length="384" mass="37976">MGVQAGGAVAGFLIDALLGDPRRGHPVAAFGRAAGALERRMWRDHRGVGALYVALCAGGALAVGHVSTAAAAPAAGRGAGTLAEPGAGALSGVDAGSESRAAGGSTVRAVVVTAAATWAVLGGTSLTREARAVAAALEAGDLELARERLPALCGRDPQGLDAQGVARAVVESVAENTSDAVVGALVWGALAGVPGMLGFRAVNTLDAMVGHRSPRHRRFGWAAARLDDAAGWPGARLTAVLAAVAGPNPRGALRAWRSDAHRHPSPNAGPVEASFAGALGVRLGGTLSYGGRVEHRPVLNGPGARARTADIERAVRLSRRVGVLALAVCCAVGAARGTVDAARGTVDAARGTVDAARGTVGAARGGASGTTRRPRGAGSAGGAR</sequence>
<keyword evidence="6 9" id="KW-0812">Transmembrane</keyword>
<feature type="region of interest" description="Disordered" evidence="10">
    <location>
        <begin position="360"/>
        <end position="384"/>
    </location>
</feature>
<dbReference type="RefSeq" id="WP_242750239.1">
    <property type="nucleotide sequence ID" value="NZ_CP093846.1"/>
</dbReference>
<dbReference type="Proteomes" id="UP001202244">
    <property type="component" value="Chromosome"/>
</dbReference>
<gene>
    <name evidence="9" type="primary">cobD</name>
    <name evidence="11" type="ORF">MMF93_07245</name>
</gene>